<accession>A0A8J2JJ60</accession>
<evidence type="ECO:0000313" key="4">
    <source>
        <dbReference type="EMBL" id="CAG7720806.1"/>
    </source>
</evidence>
<dbReference type="EMBL" id="CAJVCH010073914">
    <property type="protein sequence ID" value="CAG7720806.1"/>
    <property type="molecule type" value="Genomic_DNA"/>
</dbReference>
<dbReference type="AlphaFoldDB" id="A0A8J2JJ60"/>
<evidence type="ECO:0000259" key="3">
    <source>
        <dbReference type="Pfam" id="PF00248"/>
    </source>
</evidence>
<reference evidence="4" key="1">
    <citation type="submission" date="2021-06" db="EMBL/GenBank/DDBJ databases">
        <authorList>
            <person name="Hodson N. C."/>
            <person name="Mongue J. A."/>
            <person name="Jaron S. K."/>
        </authorList>
    </citation>
    <scope>NUCLEOTIDE SEQUENCE</scope>
</reference>
<feature type="domain" description="NADP-dependent oxidoreductase" evidence="3">
    <location>
        <begin position="179"/>
        <end position="242"/>
    </location>
</feature>
<organism evidence="4 5">
    <name type="scientific">Allacma fusca</name>
    <dbReference type="NCBI Taxonomy" id="39272"/>
    <lineage>
        <taxon>Eukaryota</taxon>
        <taxon>Metazoa</taxon>
        <taxon>Ecdysozoa</taxon>
        <taxon>Arthropoda</taxon>
        <taxon>Hexapoda</taxon>
        <taxon>Collembola</taxon>
        <taxon>Symphypleona</taxon>
        <taxon>Sminthuridae</taxon>
        <taxon>Allacma</taxon>
    </lineage>
</organism>
<feature type="non-terminal residue" evidence="4">
    <location>
        <position position="1"/>
    </location>
</feature>
<protein>
    <recommendedName>
        <fullName evidence="3">NADP-dependent oxidoreductase domain-containing protein</fullName>
    </recommendedName>
</protein>
<dbReference type="InterPro" id="IPR018170">
    <property type="entry name" value="Aldo/ket_reductase_CS"/>
</dbReference>
<evidence type="ECO:0000256" key="2">
    <source>
        <dbReference type="ARBA" id="ARBA00023002"/>
    </source>
</evidence>
<keyword evidence="5" id="KW-1185">Reference proteome</keyword>
<dbReference type="GO" id="GO:0016491">
    <property type="term" value="F:oxidoreductase activity"/>
    <property type="evidence" value="ECO:0007669"/>
    <property type="project" value="UniProtKB-KW"/>
</dbReference>
<sequence length="242" mass="27481">MTSIYRRCESKGKEELFITSKLWTKIPPVINQIEVSPYLTNVELVDFCSSKGVIVTGFGCFGSTPIESPGGDIAQPQILEEEHLKRLAEKYNKSVAQVILRWAIQRNIVVIPKSVTKTRIEDNIHVFDFTLTSDEMKQINTLNRNTRTVTGLWAKTHKYFPFPRIPNIKLNNGREMPIIGLGTWKSQPGEVTNAVKYAIDTGYRHIDCATYYQNENEVGEGIRAKIDEGVVSREELFITSKL</sequence>
<dbReference type="OrthoDB" id="416253at2759"/>
<dbReference type="PROSITE" id="PS00798">
    <property type="entry name" value="ALDOKETO_REDUCTASE_1"/>
    <property type="match status" value="1"/>
</dbReference>
<feature type="domain" description="NADP-dependent oxidoreductase" evidence="3">
    <location>
        <begin position="24"/>
        <end position="143"/>
    </location>
</feature>
<keyword evidence="2" id="KW-0560">Oxidoreductase</keyword>
<dbReference type="Pfam" id="PF00248">
    <property type="entry name" value="Aldo_ket_red"/>
    <property type="match status" value="2"/>
</dbReference>
<comment type="caution">
    <text evidence="4">The sequence shown here is derived from an EMBL/GenBank/DDBJ whole genome shotgun (WGS) entry which is preliminary data.</text>
</comment>
<proteinExistence type="predicted"/>
<keyword evidence="1" id="KW-0521">NADP</keyword>
<dbReference type="PANTHER" id="PTHR43827:SF3">
    <property type="entry name" value="NADP-DEPENDENT OXIDOREDUCTASE DOMAIN-CONTAINING PROTEIN"/>
    <property type="match status" value="1"/>
</dbReference>
<dbReference type="InterPro" id="IPR020471">
    <property type="entry name" value="AKR"/>
</dbReference>
<dbReference type="PANTHER" id="PTHR43827">
    <property type="entry name" value="2,5-DIKETO-D-GLUCONIC ACID REDUCTASE"/>
    <property type="match status" value="1"/>
</dbReference>
<dbReference type="Proteomes" id="UP000708208">
    <property type="component" value="Unassembled WGS sequence"/>
</dbReference>
<evidence type="ECO:0000313" key="5">
    <source>
        <dbReference type="Proteomes" id="UP000708208"/>
    </source>
</evidence>
<name>A0A8J2JJ60_9HEXA</name>
<gene>
    <name evidence="4" type="ORF">AFUS01_LOCUS10061</name>
</gene>
<dbReference type="InterPro" id="IPR023210">
    <property type="entry name" value="NADP_OxRdtase_dom"/>
</dbReference>
<evidence type="ECO:0000256" key="1">
    <source>
        <dbReference type="ARBA" id="ARBA00022857"/>
    </source>
</evidence>